<keyword evidence="6 7" id="KW-0472">Membrane</keyword>
<feature type="transmembrane region" description="Helical" evidence="7">
    <location>
        <begin position="131"/>
        <end position="154"/>
    </location>
</feature>
<dbReference type="eggNOG" id="COG1175">
    <property type="taxonomic scope" value="Bacteria"/>
</dbReference>
<keyword evidence="2 7" id="KW-0813">Transport</keyword>
<dbReference type="InterPro" id="IPR035906">
    <property type="entry name" value="MetI-like_sf"/>
</dbReference>
<dbReference type="SUPFAM" id="SSF161098">
    <property type="entry name" value="MetI-like"/>
    <property type="match status" value="1"/>
</dbReference>
<comment type="subcellular location">
    <subcellularLocation>
        <location evidence="1 7">Cell membrane</location>
        <topology evidence="1 7">Multi-pass membrane protein</topology>
    </subcellularLocation>
</comment>
<dbReference type="STRING" id="44251.PDUR_10480"/>
<evidence type="ECO:0000256" key="7">
    <source>
        <dbReference type="RuleBase" id="RU363032"/>
    </source>
</evidence>
<feature type="transmembrane region" description="Helical" evidence="7">
    <location>
        <begin position="37"/>
        <end position="59"/>
    </location>
</feature>
<feature type="domain" description="ABC transmembrane type-1" evidence="8">
    <location>
        <begin position="97"/>
        <end position="309"/>
    </location>
</feature>
<dbReference type="InterPro" id="IPR000515">
    <property type="entry name" value="MetI-like"/>
</dbReference>
<dbReference type="CDD" id="cd06261">
    <property type="entry name" value="TM_PBP2"/>
    <property type="match status" value="1"/>
</dbReference>
<dbReference type="InterPro" id="IPR051393">
    <property type="entry name" value="ABC_transporter_permease"/>
</dbReference>
<gene>
    <name evidence="9" type="ORF">PDUR_10480</name>
</gene>
<accession>A0A089HPI7</accession>
<dbReference type="Pfam" id="PF00528">
    <property type="entry name" value="BPD_transp_1"/>
    <property type="match status" value="1"/>
</dbReference>
<dbReference type="Gene3D" id="1.10.3720.10">
    <property type="entry name" value="MetI-like"/>
    <property type="match status" value="1"/>
</dbReference>
<evidence type="ECO:0000259" key="8">
    <source>
        <dbReference type="PROSITE" id="PS50928"/>
    </source>
</evidence>
<evidence type="ECO:0000256" key="1">
    <source>
        <dbReference type="ARBA" id="ARBA00004651"/>
    </source>
</evidence>
<evidence type="ECO:0000256" key="5">
    <source>
        <dbReference type="ARBA" id="ARBA00022989"/>
    </source>
</evidence>
<evidence type="ECO:0000256" key="6">
    <source>
        <dbReference type="ARBA" id="ARBA00023136"/>
    </source>
</evidence>
<feature type="transmembrane region" description="Helical" evidence="7">
    <location>
        <begin position="293"/>
        <end position="313"/>
    </location>
</feature>
<dbReference type="PANTHER" id="PTHR30193:SF37">
    <property type="entry name" value="INNER MEMBRANE ABC TRANSPORTER PERMEASE PROTEIN YCJO"/>
    <property type="match status" value="1"/>
</dbReference>
<evidence type="ECO:0000313" key="9">
    <source>
        <dbReference type="EMBL" id="AIQ12298.1"/>
    </source>
</evidence>
<dbReference type="PROSITE" id="PS50928">
    <property type="entry name" value="ABC_TM1"/>
    <property type="match status" value="1"/>
</dbReference>
<protein>
    <submittedName>
        <fullName evidence="9">Glycerol-3-phosphate ABC transporter permease</fullName>
    </submittedName>
</protein>
<dbReference type="GO" id="GO:0055085">
    <property type="term" value="P:transmembrane transport"/>
    <property type="evidence" value="ECO:0007669"/>
    <property type="project" value="InterPro"/>
</dbReference>
<feature type="transmembrane region" description="Helical" evidence="7">
    <location>
        <begin position="236"/>
        <end position="256"/>
    </location>
</feature>
<keyword evidence="5 7" id="KW-1133">Transmembrane helix</keyword>
<keyword evidence="10" id="KW-1185">Reference proteome</keyword>
<dbReference type="OrthoDB" id="9788108at2"/>
<name>A0A089HPI7_PAEDU</name>
<keyword evidence="3" id="KW-1003">Cell membrane</keyword>
<dbReference type="AlphaFoldDB" id="A0A089HPI7"/>
<evidence type="ECO:0000256" key="2">
    <source>
        <dbReference type="ARBA" id="ARBA00022448"/>
    </source>
</evidence>
<reference evidence="9 10" key="1">
    <citation type="submission" date="2014-08" db="EMBL/GenBank/DDBJ databases">
        <title>Comparative genomics of the Paenibacillus odorifer group.</title>
        <authorList>
            <person name="den Bakker H.C."/>
            <person name="Tsai Y.-C."/>
            <person name="Martin N."/>
            <person name="Korlach J."/>
            <person name="Wiedmann M."/>
        </authorList>
    </citation>
    <scope>NUCLEOTIDE SEQUENCE [LARGE SCALE GENOMIC DNA]</scope>
    <source>
        <strain evidence="9 10">DSM 1735</strain>
    </source>
</reference>
<dbReference type="PANTHER" id="PTHR30193">
    <property type="entry name" value="ABC TRANSPORTER PERMEASE PROTEIN"/>
    <property type="match status" value="1"/>
</dbReference>
<sequence>MSELDNRWSLPAGASRASAGRGLRTVSLKRLKVRENMLAYAFLAPSLLLFGVFMFYPLLRSVYLSLYSTDPAGRVASFVGAENFTALFSSGLFLDGIRVTVLFALLTVPAGMLLALVLAALTHNLLRGKRLFQFAFSLPMVLSVGSAAVIWKFLFHPSLGMLNYGLELAGFAPVPWLTSPKWALFSISLMTVWMNLGFNYIVISSGMQGIPDDMYESAKIGGAGPVAMFRQITIPLLSPTLFFVLVVSIISAFQSFGQINILTQGGPMDSTNVFVYSIYREAFVNFRFGTGSAQALLLFVVIMLLTLIQFKWIERKVHYQ</sequence>
<feature type="transmembrane region" description="Helical" evidence="7">
    <location>
        <begin position="182"/>
        <end position="202"/>
    </location>
</feature>
<dbReference type="GO" id="GO:0005886">
    <property type="term" value="C:plasma membrane"/>
    <property type="evidence" value="ECO:0007669"/>
    <property type="project" value="UniProtKB-SubCell"/>
</dbReference>
<evidence type="ECO:0000313" key="10">
    <source>
        <dbReference type="Proteomes" id="UP000029409"/>
    </source>
</evidence>
<keyword evidence="4 7" id="KW-0812">Transmembrane</keyword>
<organism evidence="9 10">
    <name type="scientific">Paenibacillus durus</name>
    <name type="common">Paenibacillus azotofixans</name>
    <dbReference type="NCBI Taxonomy" id="44251"/>
    <lineage>
        <taxon>Bacteria</taxon>
        <taxon>Bacillati</taxon>
        <taxon>Bacillota</taxon>
        <taxon>Bacilli</taxon>
        <taxon>Bacillales</taxon>
        <taxon>Paenibacillaceae</taxon>
        <taxon>Paenibacillus</taxon>
    </lineage>
</organism>
<dbReference type="KEGG" id="pdu:PDUR_10480"/>
<comment type="similarity">
    <text evidence="7">Belongs to the binding-protein-dependent transport system permease family.</text>
</comment>
<dbReference type="EMBL" id="CP009288">
    <property type="protein sequence ID" value="AIQ12298.1"/>
    <property type="molecule type" value="Genomic_DNA"/>
</dbReference>
<proteinExistence type="inferred from homology"/>
<dbReference type="Proteomes" id="UP000029409">
    <property type="component" value="Chromosome"/>
</dbReference>
<evidence type="ECO:0000256" key="3">
    <source>
        <dbReference type="ARBA" id="ARBA00022475"/>
    </source>
</evidence>
<feature type="transmembrane region" description="Helical" evidence="7">
    <location>
        <begin position="97"/>
        <end position="119"/>
    </location>
</feature>
<evidence type="ECO:0000256" key="4">
    <source>
        <dbReference type="ARBA" id="ARBA00022692"/>
    </source>
</evidence>